<protein>
    <submittedName>
        <fullName evidence="2">Uncharacterized protein</fullName>
    </submittedName>
</protein>
<evidence type="ECO:0000313" key="2">
    <source>
        <dbReference type="EMBL" id="KAK2955546.1"/>
    </source>
</evidence>
<keyword evidence="3" id="KW-1185">Reference proteome</keyword>
<sequence>MSNVQSGLLHGAWSVQLCWAGASTSSVAASFQADALENSAVSNLYHCLKALQIRGKQSLAVDHLEDQIDFDRRMTMDDDEEWLNRLNVED</sequence>
<accession>A0ABQ9XVR3</accession>
<dbReference type="EMBL" id="JARBJD010000066">
    <property type="protein sequence ID" value="KAK2955546.1"/>
    <property type="molecule type" value="Genomic_DNA"/>
</dbReference>
<dbReference type="EMBL" id="JARBJD010000822">
    <property type="protein sequence ID" value="KAK2939862.1"/>
    <property type="molecule type" value="Genomic_DNA"/>
</dbReference>
<organism evidence="2 3">
    <name type="scientific">Blattamonas nauphoetae</name>
    <dbReference type="NCBI Taxonomy" id="2049346"/>
    <lineage>
        <taxon>Eukaryota</taxon>
        <taxon>Metamonada</taxon>
        <taxon>Preaxostyla</taxon>
        <taxon>Oxymonadida</taxon>
        <taxon>Blattamonas</taxon>
    </lineage>
</organism>
<name>A0ABQ9XVR3_9EUKA</name>
<evidence type="ECO:0000313" key="3">
    <source>
        <dbReference type="Proteomes" id="UP001281761"/>
    </source>
</evidence>
<gene>
    <name evidence="1" type="ORF">BLNAU_25229</name>
    <name evidence="2" type="ORF">BLNAU_9594</name>
</gene>
<comment type="caution">
    <text evidence="2">The sequence shown here is derived from an EMBL/GenBank/DDBJ whole genome shotgun (WGS) entry which is preliminary data.</text>
</comment>
<dbReference type="Proteomes" id="UP001281761">
    <property type="component" value="Unassembled WGS sequence"/>
</dbReference>
<proteinExistence type="predicted"/>
<reference evidence="2 3" key="1">
    <citation type="journal article" date="2022" name="bioRxiv">
        <title>Genomics of Preaxostyla Flagellates Illuminates Evolutionary Transitions and the Path Towards Mitochondrial Loss.</title>
        <authorList>
            <person name="Novak L.V.F."/>
            <person name="Treitli S.C."/>
            <person name="Pyrih J."/>
            <person name="Halakuc P."/>
            <person name="Pipaliya S.V."/>
            <person name="Vacek V."/>
            <person name="Brzon O."/>
            <person name="Soukal P."/>
            <person name="Eme L."/>
            <person name="Dacks J.B."/>
            <person name="Karnkowska A."/>
            <person name="Elias M."/>
            <person name="Hampl V."/>
        </authorList>
    </citation>
    <scope>NUCLEOTIDE SEQUENCE [LARGE SCALE GENOMIC DNA]</scope>
    <source>
        <strain evidence="2">NAU3</strain>
        <tissue evidence="2">Gut</tissue>
    </source>
</reference>
<evidence type="ECO:0000313" key="1">
    <source>
        <dbReference type="EMBL" id="KAK2939862.1"/>
    </source>
</evidence>